<evidence type="ECO:0000313" key="4">
    <source>
        <dbReference type="Proteomes" id="UP001357223"/>
    </source>
</evidence>
<feature type="domain" description="Extradiol ring-cleavage dioxygenase class III enzyme subunit B" evidence="2">
    <location>
        <begin position="8"/>
        <end position="242"/>
    </location>
</feature>
<dbReference type="GO" id="GO:0051213">
    <property type="term" value="F:dioxygenase activity"/>
    <property type="evidence" value="ECO:0007669"/>
    <property type="project" value="UniProtKB-KW"/>
</dbReference>
<gene>
    <name evidence="3" type="ORF">R4Z09_28380</name>
</gene>
<dbReference type="EMBL" id="CP137640">
    <property type="protein sequence ID" value="WVX81081.1"/>
    <property type="molecule type" value="Genomic_DNA"/>
</dbReference>
<dbReference type="Proteomes" id="UP001357223">
    <property type="component" value="Chromosome"/>
</dbReference>
<organism evidence="3 4">
    <name type="scientific">Niallia oryzisoli</name>
    <dbReference type="NCBI Taxonomy" id="1737571"/>
    <lineage>
        <taxon>Bacteria</taxon>
        <taxon>Bacillati</taxon>
        <taxon>Bacillota</taxon>
        <taxon>Bacilli</taxon>
        <taxon>Bacillales</taxon>
        <taxon>Bacillaceae</taxon>
        <taxon>Niallia</taxon>
    </lineage>
</organism>
<keyword evidence="1" id="KW-0560">Oxidoreductase</keyword>
<keyword evidence="4" id="KW-1185">Reference proteome</keyword>
<dbReference type="InterPro" id="IPR004183">
    <property type="entry name" value="Xdiol_dOase_suB"/>
</dbReference>
<accession>A0ABZ2CFK1</accession>
<evidence type="ECO:0000313" key="3">
    <source>
        <dbReference type="EMBL" id="WVX81081.1"/>
    </source>
</evidence>
<dbReference type="RefSeq" id="WP_338450011.1">
    <property type="nucleotide sequence ID" value="NZ_CP137640.1"/>
</dbReference>
<sequence>MSIELSVVAPHVPSICHKDHIPDFQQDLVAGLKVVSEEIVEVNPDVIVLISCHWPSTFNHYVDCTPVHKGYLTAMEIPEVIKDVPYHYPGDEELGQLLVQAGQAAGIPVIELNDHHYVWDYGTLVPLRHLVPNEDIPVVNMCVTLTASLEETYKWGQAIAEVLRASDKRCVFVASGAFSHSLVRGRHNKPTHSEHAMDKKFLELLMNKEYQAAYEMLPQYASAAKVESGGRHLAMLLGIIDQECNAA</sequence>
<dbReference type="SUPFAM" id="SSF53213">
    <property type="entry name" value="LigB-like"/>
    <property type="match status" value="1"/>
</dbReference>
<dbReference type="PANTHER" id="PTHR30096">
    <property type="entry name" value="4,5-DOPA DIOXYGENASE EXTRADIOL-LIKE PROTEIN"/>
    <property type="match status" value="1"/>
</dbReference>
<dbReference type="Gene3D" id="3.40.830.10">
    <property type="entry name" value="LigB-like"/>
    <property type="match status" value="1"/>
</dbReference>
<evidence type="ECO:0000259" key="2">
    <source>
        <dbReference type="Pfam" id="PF02900"/>
    </source>
</evidence>
<name>A0ABZ2CFK1_9BACI</name>
<evidence type="ECO:0000256" key="1">
    <source>
        <dbReference type="ARBA" id="ARBA00023002"/>
    </source>
</evidence>
<protein>
    <submittedName>
        <fullName evidence="3">Extradiol ring-cleavage dioxygenase</fullName>
    </submittedName>
</protein>
<dbReference type="Pfam" id="PF02900">
    <property type="entry name" value="LigB"/>
    <property type="match status" value="1"/>
</dbReference>
<reference evidence="3 4" key="1">
    <citation type="submission" date="2023-10" db="EMBL/GenBank/DDBJ databases">
        <title>Niallia locisalis sp.nov. isolated from a salt pond sample.</title>
        <authorList>
            <person name="Li X.-J."/>
            <person name="Dong L."/>
        </authorList>
    </citation>
    <scope>NUCLEOTIDE SEQUENCE [LARGE SCALE GENOMIC DNA]</scope>
    <source>
        <strain evidence="3 4">DSM 29761</strain>
    </source>
</reference>
<dbReference type="PANTHER" id="PTHR30096:SF9">
    <property type="entry name" value="4-HYDROXYPHENYLACETATE CATABOLISM PROTEIN"/>
    <property type="match status" value="1"/>
</dbReference>
<proteinExistence type="predicted"/>
<keyword evidence="3" id="KW-0223">Dioxygenase</keyword>